<dbReference type="GO" id="GO:2001059">
    <property type="term" value="P:D-tagatose 6-phosphate catabolic process"/>
    <property type="evidence" value="ECO:0007669"/>
    <property type="project" value="UniProtKB-UniPathway"/>
</dbReference>
<dbReference type="EMBL" id="PKGS01000003">
    <property type="protein sequence ID" value="PKZ16559.1"/>
    <property type="molecule type" value="Genomic_DNA"/>
</dbReference>
<dbReference type="InterPro" id="IPR011611">
    <property type="entry name" value="PfkB_dom"/>
</dbReference>
<name>A0A2I1M8Y3_9FIRM</name>
<dbReference type="AlphaFoldDB" id="A0A2I1M8Y3"/>
<keyword evidence="2 6" id="KW-0808">Transferase</keyword>
<dbReference type="GO" id="GO:0005829">
    <property type="term" value="C:cytosol"/>
    <property type="evidence" value="ECO:0007669"/>
    <property type="project" value="TreeGrafter"/>
</dbReference>
<dbReference type="EMBL" id="UFTA01000002">
    <property type="protein sequence ID" value="SUU91909.1"/>
    <property type="molecule type" value="Genomic_DNA"/>
</dbReference>
<evidence type="ECO:0000313" key="9">
    <source>
        <dbReference type="EMBL" id="SUU91909.1"/>
    </source>
</evidence>
<dbReference type="InterPro" id="IPR029056">
    <property type="entry name" value="Ribokinase-like"/>
</dbReference>
<dbReference type="CDD" id="cd01164">
    <property type="entry name" value="FruK_PfkB_like"/>
    <property type="match status" value="1"/>
</dbReference>
<sequence length="310" mass="34697">MIYTVTLNPSIDLFVGLDQLNLGERNDVKSERILPGGKALNVSRVLSALRIPTIATGFVGGFQGQFIKDWLVNEDIMTDFVEMKEINRTNVKIYENKRETYISFPGPNISSDEVDELLYYLSRVREGDTIIFGGSVPPMQENMDEDIYDRLLSVAKANGAEFVADVPSQYLINMVKEKPLLIKPNGYDIIKIFDANIKTKFDYIPYGKKLLEMGAKNVIISYGAHGSMLFTEDKVYESNEIEDGREILNTNACRDAMIAGFLANMAKNSDPVAAYQMAVAAASATARVIDLPTREQIVTMLDYVEIEEIE</sequence>
<dbReference type="Gene3D" id="3.40.1190.20">
    <property type="match status" value="1"/>
</dbReference>
<comment type="pathway">
    <text evidence="6">Carbohydrate metabolism; D-tagatose 6-phosphate degradation; D-glyceraldehyde 3-phosphate and glycerone phosphate from D-tagatose 6-phosphate: step 1/2.</text>
</comment>
<keyword evidence="6" id="KW-0423">Lactose metabolism</keyword>
<keyword evidence="10" id="KW-1185">Reference proteome</keyword>
<dbReference type="InterPro" id="IPR017583">
    <property type="entry name" value="Tagatose/fructose_Pkinase"/>
</dbReference>
<dbReference type="GO" id="GO:0008443">
    <property type="term" value="F:phosphofructokinase activity"/>
    <property type="evidence" value="ECO:0007669"/>
    <property type="project" value="TreeGrafter"/>
</dbReference>
<organism evidence="8 10">
    <name type="scientific">Anaerococcus octavius</name>
    <dbReference type="NCBI Taxonomy" id="54007"/>
    <lineage>
        <taxon>Bacteria</taxon>
        <taxon>Bacillati</taxon>
        <taxon>Bacillota</taxon>
        <taxon>Tissierellia</taxon>
        <taxon>Tissierellales</taxon>
        <taxon>Peptoniphilaceae</taxon>
        <taxon>Anaerococcus</taxon>
    </lineage>
</organism>
<dbReference type="OrthoDB" id="9801219at2"/>
<keyword evidence="3 6" id="KW-0547">Nucleotide-binding</keyword>
<evidence type="ECO:0000313" key="10">
    <source>
        <dbReference type="Proteomes" id="UP000234335"/>
    </source>
</evidence>
<comment type="similarity">
    <text evidence="6">Belongs to the carbohydrate kinase PfkB family. LacC subfamily.</text>
</comment>
<dbReference type="Proteomes" id="UP000255124">
    <property type="component" value="Unassembled WGS sequence"/>
</dbReference>
<accession>A0A2I1M8Y3</accession>
<dbReference type="PIRSF" id="PIRSF000535">
    <property type="entry name" value="1PFK/6PFK/LacC"/>
    <property type="match status" value="1"/>
</dbReference>
<evidence type="ECO:0000256" key="4">
    <source>
        <dbReference type="ARBA" id="ARBA00022777"/>
    </source>
</evidence>
<feature type="domain" description="Carbohydrate kinase PfkB" evidence="7">
    <location>
        <begin position="10"/>
        <end position="287"/>
    </location>
</feature>
<reference evidence="9 11" key="2">
    <citation type="submission" date="2018-06" db="EMBL/GenBank/DDBJ databases">
        <authorList>
            <consortium name="Pathogen Informatics"/>
            <person name="Doyle S."/>
        </authorList>
    </citation>
    <scope>NUCLEOTIDE SEQUENCE [LARGE SCALE GENOMIC DNA]</scope>
    <source>
        <strain evidence="9 11">NCTC9810</strain>
    </source>
</reference>
<dbReference type="RefSeq" id="WP_101540220.1">
    <property type="nucleotide sequence ID" value="NZ_CALTZC010000081.1"/>
</dbReference>
<dbReference type="PANTHER" id="PTHR46566:SF1">
    <property type="entry name" value="1-PHOSPHOFRUCTOKINASE"/>
    <property type="match status" value="1"/>
</dbReference>
<evidence type="ECO:0000313" key="8">
    <source>
        <dbReference type="EMBL" id="PKZ16559.1"/>
    </source>
</evidence>
<evidence type="ECO:0000313" key="11">
    <source>
        <dbReference type="Proteomes" id="UP000255124"/>
    </source>
</evidence>
<evidence type="ECO:0000259" key="7">
    <source>
        <dbReference type="Pfam" id="PF00294"/>
    </source>
</evidence>
<proteinExistence type="inferred from homology"/>
<dbReference type="EC" id="2.7.1.144" evidence="6"/>
<keyword evidence="5 6" id="KW-0067">ATP-binding</keyword>
<evidence type="ECO:0000256" key="5">
    <source>
        <dbReference type="ARBA" id="ARBA00022840"/>
    </source>
</evidence>
<dbReference type="GO" id="GO:0005988">
    <property type="term" value="P:lactose metabolic process"/>
    <property type="evidence" value="ECO:0007669"/>
    <property type="project" value="UniProtKB-KW"/>
</dbReference>
<dbReference type="GO" id="GO:0005524">
    <property type="term" value="F:ATP binding"/>
    <property type="evidence" value="ECO:0007669"/>
    <property type="project" value="UniProtKB-KW"/>
</dbReference>
<dbReference type="UniPathway" id="UPA00704">
    <property type="reaction ID" value="UER00715"/>
</dbReference>
<protein>
    <recommendedName>
        <fullName evidence="6">Tagatose-6-phosphate kinase</fullName>
        <ecNumber evidence="6">2.7.1.144</ecNumber>
    </recommendedName>
</protein>
<dbReference type="SUPFAM" id="SSF53613">
    <property type="entry name" value="Ribokinase-like"/>
    <property type="match status" value="1"/>
</dbReference>
<comment type="similarity">
    <text evidence="1">Belongs to the carbohydrate kinase pfkB family.</text>
</comment>
<dbReference type="PANTHER" id="PTHR46566">
    <property type="entry name" value="1-PHOSPHOFRUCTOKINASE-RELATED"/>
    <property type="match status" value="1"/>
</dbReference>
<gene>
    <name evidence="9" type="primary">lacC_1</name>
    <name evidence="8" type="ORF">CYJ34_05000</name>
    <name evidence="9" type="ORF">NCTC9810_00207</name>
</gene>
<dbReference type="GO" id="GO:0009024">
    <property type="term" value="F:tagatose-6-phosphate kinase activity"/>
    <property type="evidence" value="ECO:0007669"/>
    <property type="project" value="UniProtKB-EC"/>
</dbReference>
<comment type="catalytic activity">
    <reaction evidence="6">
        <text>D-tagatofuranose 6-phosphate + ATP = D-tagatofuranose 1,6-bisphosphate + ADP + H(+)</text>
        <dbReference type="Rhea" id="RHEA:12420"/>
        <dbReference type="ChEBI" id="CHEBI:15378"/>
        <dbReference type="ChEBI" id="CHEBI:30616"/>
        <dbReference type="ChEBI" id="CHEBI:58694"/>
        <dbReference type="ChEBI" id="CHEBI:58695"/>
        <dbReference type="ChEBI" id="CHEBI:456216"/>
        <dbReference type="EC" id="2.7.1.144"/>
    </reaction>
</comment>
<dbReference type="Proteomes" id="UP000234335">
    <property type="component" value="Unassembled WGS sequence"/>
</dbReference>
<evidence type="ECO:0000256" key="3">
    <source>
        <dbReference type="ARBA" id="ARBA00022741"/>
    </source>
</evidence>
<dbReference type="Pfam" id="PF00294">
    <property type="entry name" value="PfkB"/>
    <property type="match status" value="1"/>
</dbReference>
<evidence type="ECO:0000256" key="6">
    <source>
        <dbReference type="PIRNR" id="PIRNR000535"/>
    </source>
</evidence>
<evidence type="ECO:0000256" key="1">
    <source>
        <dbReference type="ARBA" id="ARBA00005380"/>
    </source>
</evidence>
<evidence type="ECO:0000256" key="2">
    <source>
        <dbReference type="ARBA" id="ARBA00022679"/>
    </source>
</evidence>
<keyword evidence="4 8" id="KW-0418">Kinase</keyword>
<dbReference type="NCBIfam" id="TIGR03168">
    <property type="entry name" value="1-PFK"/>
    <property type="match status" value="1"/>
</dbReference>
<reference evidence="8 10" key="1">
    <citation type="submission" date="2017-12" db="EMBL/GenBank/DDBJ databases">
        <title>Phylogenetic diversity of female urinary microbiome.</title>
        <authorList>
            <person name="Thomas-White K."/>
            <person name="Wolfe A.J."/>
        </authorList>
    </citation>
    <scope>NUCLEOTIDE SEQUENCE [LARGE SCALE GENOMIC DNA]</scope>
    <source>
        <strain evidence="8 10">UMB0119</strain>
    </source>
</reference>